<dbReference type="PANTHER" id="PTHR30136:SF39">
    <property type="entry name" value="TRANSCRIPTIONAL REGULATORY PROTEIN"/>
    <property type="match status" value="1"/>
</dbReference>
<evidence type="ECO:0000259" key="4">
    <source>
        <dbReference type="PROSITE" id="PS51077"/>
    </source>
</evidence>
<proteinExistence type="predicted"/>
<dbReference type="SUPFAM" id="SSF46785">
    <property type="entry name" value="Winged helix' DNA-binding domain"/>
    <property type="match status" value="1"/>
</dbReference>
<dbReference type="PROSITE" id="PS51078">
    <property type="entry name" value="ICLR_ED"/>
    <property type="match status" value="1"/>
</dbReference>
<keyword evidence="3" id="KW-0804">Transcription</keyword>
<keyword evidence="1" id="KW-0805">Transcription regulation</keyword>
<feature type="domain" description="HTH iclR-type" evidence="4">
    <location>
        <begin position="13"/>
        <end position="72"/>
    </location>
</feature>
<dbReference type="RefSeq" id="WP_135336857.1">
    <property type="nucleotide sequence ID" value="NZ_JBHLTX010000035.1"/>
</dbReference>
<gene>
    <name evidence="6" type="ORF">E4099_00500</name>
</gene>
<dbReference type="Pfam" id="PF01614">
    <property type="entry name" value="IclR_C"/>
    <property type="match status" value="1"/>
</dbReference>
<keyword evidence="2" id="KW-0238">DNA-binding</keyword>
<organism evidence="6 7">
    <name type="scientific">Streptomyces palmae</name>
    <dbReference type="NCBI Taxonomy" id="1701085"/>
    <lineage>
        <taxon>Bacteria</taxon>
        <taxon>Bacillati</taxon>
        <taxon>Actinomycetota</taxon>
        <taxon>Actinomycetes</taxon>
        <taxon>Kitasatosporales</taxon>
        <taxon>Streptomycetaceae</taxon>
        <taxon>Streptomyces</taxon>
    </lineage>
</organism>
<dbReference type="PROSITE" id="PS51077">
    <property type="entry name" value="HTH_ICLR"/>
    <property type="match status" value="1"/>
</dbReference>
<evidence type="ECO:0000313" key="6">
    <source>
        <dbReference type="EMBL" id="TGB19349.1"/>
    </source>
</evidence>
<dbReference type="InterPro" id="IPR050707">
    <property type="entry name" value="HTH_MetabolicPath_Reg"/>
</dbReference>
<protein>
    <submittedName>
        <fullName evidence="6">IclR family transcriptional regulator</fullName>
    </submittedName>
</protein>
<dbReference type="Pfam" id="PF09339">
    <property type="entry name" value="HTH_IclR"/>
    <property type="match status" value="1"/>
</dbReference>
<dbReference type="AlphaFoldDB" id="A0A4Z0HJM8"/>
<dbReference type="InterPro" id="IPR029016">
    <property type="entry name" value="GAF-like_dom_sf"/>
</dbReference>
<dbReference type="SMART" id="SM00346">
    <property type="entry name" value="HTH_ICLR"/>
    <property type="match status" value="1"/>
</dbReference>
<dbReference type="SUPFAM" id="SSF55781">
    <property type="entry name" value="GAF domain-like"/>
    <property type="match status" value="1"/>
</dbReference>
<feature type="domain" description="IclR-ED" evidence="5">
    <location>
        <begin position="72"/>
        <end position="245"/>
    </location>
</feature>
<dbReference type="InterPro" id="IPR036390">
    <property type="entry name" value="WH_DNA-bd_sf"/>
</dbReference>
<reference evidence="6 7" key="1">
    <citation type="submission" date="2019-03" db="EMBL/GenBank/DDBJ databases">
        <authorList>
            <person name="Gonzalez-Pimentel J.L."/>
        </authorList>
    </citation>
    <scope>NUCLEOTIDE SEQUENCE [LARGE SCALE GENOMIC DNA]</scope>
    <source>
        <strain evidence="6 7">JCM 31289</strain>
    </source>
</reference>
<dbReference type="PANTHER" id="PTHR30136">
    <property type="entry name" value="HELIX-TURN-HELIX TRANSCRIPTIONAL REGULATOR, ICLR FAMILY"/>
    <property type="match status" value="1"/>
</dbReference>
<dbReference type="EMBL" id="SRID01000002">
    <property type="protein sequence ID" value="TGB19349.1"/>
    <property type="molecule type" value="Genomic_DNA"/>
</dbReference>
<dbReference type="Gene3D" id="1.10.10.10">
    <property type="entry name" value="Winged helix-like DNA-binding domain superfamily/Winged helix DNA-binding domain"/>
    <property type="match status" value="1"/>
</dbReference>
<evidence type="ECO:0000256" key="3">
    <source>
        <dbReference type="ARBA" id="ARBA00023163"/>
    </source>
</evidence>
<dbReference type="Gene3D" id="3.30.450.40">
    <property type="match status" value="1"/>
</dbReference>
<accession>A0A4Z0HJM8</accession>
<keyword evidence="7" id="KW-1185">Reference proteome</keyword>
<evidence type="ECO:0000256" key="2">
    <source>
        <dbReference type="ARBA" id="ARBA00023125"/>
    </source>
</evidence>
<evidence type="ECO:0000259" key="5">
    <source>
        <dbReference type="PROSITE" id="PS51078"/>
    </source>
</evidence>
<dbReference type="OrthoDB" id="9807558at2"/>
<dbReference type="GO" id="GO:0003700">
    <property type="term" value="F:DNA-binding transcription factor activity"/>
    <property type="evidence" value="ECO:0007669"/>
    <property type="project" value="TreeGrafter"/>
</dbReference>
<evidence type="ECO:0000256" key="1">
    <source>
        <dbReference type="ARBA" id="ARBA00023015"/>
    </source>
</evidence>
<dbReference type="GO" id="GO:0003677">
    <property type="term" value="F:DNA binding"/>
    <property type="evidence" value="ECO:0007669"/>
    <property type="project" value="UniProtKB-KW"/>
</dbReference>
<name>A0A4Z0HJM8_9ACTN</name>
<evidence type="ECO:0000313" key="7">
    <source>
        <dbReference type="Proteomes" id="UP000297948"/>
    </source>
</evidence>
<comment type="caution">
    <text evidence="6">The sequence shown here is derived from an EMBL/GenBank/DDBJ whole genome shotgun (WGS) entry which is preliminary data.</text>
</comment>
<sequence>MTTSTPEQALSGVGVLDKASLLLGVLEGGPASLSRLVSDTGLKRPTVHRLVLALERLRLLARDAQGRFILGPRLGLMAMEACRDHLVLSAEPVLGELRDITGASARLYRRRGNMRVCVAEVAAPGDPGPRDRVPVGAALPMNAGPVSQVLLAWERPDELYECLRGAQFNAATLSGVRRQGWAQSIGGREHGIAAVAAPVRGPGGRVMAALSISGPVTEMSSTPGRLYGSAVIDAALRLSGGGLHR</sequence>
<dbReference type="GO" id="GO:0045892">
    <property type="term" value="P:negative regulation of DNA-templated transcription"/>
    <property type="evidence" value="ECO:0007669"/>
    <property type="project" value="TreeGrafter"/>
</dbReference>
<dbReference type="Proteomes" id="UP000297948">
    <property type="component" value="Unassembled WGS sequence"/>
</dbReference>
<dbReference type="InterPro" id="IPR014757">
    <property type="entry name" value="Tscrpt_reg_IclR_C"/>
</dbReference>
<dbReference type="InterPro" id="IPR036388">
    <property type="entry name" value="WH-like_DNA-bd_sf"/>
</dbReference>
<dbReference type="InterPro" id="IPR005471">
    <property type="entry name" value="Tscrpt_reg_IclR_N"/>
</dbReference>